<sequence length="511" mass="56189">MAQQDPGPWCPPRPSPFSRCVRCLAFLWNLLFLLLGLLLLALGVWGLLAKAAQHLGAPLGSDPMLLFVLGGLGASAVSLAGCLGALRASPCLLRFVLGALLTLGGLQVLGGLLLVLARRRLRDLLRDLLLLCLLRYRDDPDLQFLMDEVQRSLQCCGLGSYRDWESNPYFNCSSPGVQACGVPGSCCQDSPQSGSVPNAQCGFGALALGPAVAGTVVHVGGCEAALAAWLRGQAGAITAGATALVLVEAVGALMALRVLRDATAFRVRGKEGKVDNLKPKHPEEQEIPFRLRELMRSREAMKRPDPGRRQAAEKKQQQKAKGPKAKGSKGPETPGHTPRFRRGKGESERSYFCRMEQEVQRVLFLAENQLQREPEKEDTAPEKSQRKKEFQKKKLEKARKKKEEKKEAMLEKSLFQDTVAFGEVVTQPPTITSRPRGQGPAEQAGRKRLLLTPRLGQSQVSPVSPMSPVMSMARRRIMEEERARVIQAYRDIQRRKQLQREHSQAGHRVPG</sequence>
<comment type="caution">
    <text evidence="8">The sequence shown here is derived from an EMBL/GenBank/DDBJ whole genome shotgun (WGS) entry which is preliminary data.</text>
</comment>
<feature type="transmembrane region" description="Helical" evidence="7">
    <location>
        <begin position="92"/>
        <end position="116"/>
    </location>
</feature>
<dbReference type="EMBL" id="WHWB01033017">
    <property type="protein sequence ID" value="KAJ7422460.1"/>
    <property type="molecule type" value="Genomic_DNA"/>
</dbReference>
<evidence type="ECO:0000256" key="2">
    <source>
        <dbReference type="ARBA" id="ARBA00006840"/>
    </source>
</evidence>
<evidence type="ECO:0000256" key="6">
    <source>
        <dbReference type="SAM" id="MobiDB-lite"/>
    </source>
</evidence>
<dbReference type="SUPFAM" id="SSF48652">
    <property type="entry name" value="Tetraspanin"/>
    <property type="match status" value="1"/>
</dbReference>
<feature type="compositionally biased region" description="Basic residues" evidence="6">
    <location>
        <begin position="389"/>
        <end position="403"/>
    </location>
</feature>
<feature type="region of interest" description="Disordered" evidence="6">
    <location>
        <begin position="426"/>
        <end position="445"/>
    </location>
</feature>
<gene>
    <name evidence="8" type="ORF">WISP_37862</name>
</gene>
<keyword evidence="4 7" id="KW-1133">Transmembrane helix</keyword>
<evidence type="ECO:0008006" key="10">
    <source>
        <dbReference type="Google" id="ProtNLM"/>
    </source>
</evidence>
<organism evidence="8 9">
    <name type="scientific">Willisornis vidua</name>
    <name type="common">Xingu scale-backed antbird</name>
    <dbReference type="NCBI Taxonomy" id="1566151"/>
    <lineage>
        <taxon>Eukaryota</taxon>
        <taxon>Metazoa</taxon>
        <taxon>Chordata</taxon>
        <taxon>Craniata</taxon>
        <taxon>Vertebrata</taxon>
        <taxon>Euteleostomi</taxon>
        <taxon>Archelosauria</taxon>
        <taxon>Archosauria</taxon>
        <taxon>Dinosauria</taxon>
        <taxon>Saurischia</taxon>
        <taxon>Theropoda</taxon>
        <taxon>Coelurosauria</taxon>
        <taxon>Aves</taxon>
        <taxon>Neognathae</taxon>
        <taxon>Neoaves</taxon>
        <taxon>Telluraves</taxon>
        <taxon>Australaves</taxon>
        <taxon>Passeriformes</taxon>
        <taxon>Thamnophilidae</taxon>
        <taxon>Willisornis</taxon>
    </lineage>
</organism>
<evidence type="ECO:0000256" key="1">
    <source>
        <dbReference type="ARBA" id="ARBA00004141"/>
    </source>
</evidence>
<keyword evidence="3 7" id="KW-0812">Transmembrane</keyword>
<dbReference type="InterPro" id="IPR026680">
    <property type="entry name" value="CCDC137"/>
</dbReference>
<evidence type="ECO:0000256" key="5">
    <source>
        <dbReference type="ARBA" id="ARBA00023136"/>
    </source>
</evidence>
<dbReference type="Pfam" id="PF00335">
    <property type="entry name" value="Tetraspanin"/>
    <property type="match status" value="1"/>
</dbReference>
<evidence type="ECO:0000313" key="9">
    <source>
        <dbReference type="Proteomes" id="UP001145742"/>
    </source>
</evidence>
<feature type="transmembrane region" description="Helical" evidence="7">
    <location>
        <begin position="26"/>
        <end position="52"/>
    </location>
</feature>
<keyword evidence="9" id="KW-1185">Reference proteome</keyword>
<name>A0ABQ9DHX1_9PASS</name>
<dbReference type="Gene3D" id="1.10.1450.10">
    <property type="entry name" value="Tetraspanin"/>
    <property type="match status" value="1"/>
</dbReference>
<keyword evidence="5 7" id="KW-0472">Membrane</keyword>
<dbReference type="PRINTS" id="PR00259">
    <property type="entry name" value="TMFOUR"/>
</dbReference>
<reference evidence="8" key="1">
    <citation type="submission" date="2019-10" db="EMBL/GenBank/DDBJ databases">
        <authorList>
            <person name="Soares A.E.R."/>
            <person name="Aleixo A."/>
            <person name="Schneider P."/>
            <person name="Miyaki C.Y."/>
            <person name="Schneider M.P."/>
            <person name="Mello C."/>
            <person name="Vasconcelos A.T.R."/>
        </authorList>
    </citation>
    <scope>NUCLEOTIDE SEQUENCE</scope>
    <source>
        <tissue evidence="8">Muscle</tissue>
    </source>
</reference>
<dbReference type="InterPro" id="IPR018499">
    <property type="entry name" value="Tetraspanin/Peripherin"/>
</dbReference>
<protein>
    <recommendedName>
        <fullName evidence="10">Tetraspanin</fullName>
    </recommendedName>
</protein>
<feature type="region of interest" description="Disordered" evidence="6">
    <location>
        <begin position="370"/>
        <end position="406"/>
    </location>
</feature>
<evidence type="ECO:0000313" key="8">
    <source>
        <dbReference type="EMBL" id="KAJ7422460.1"/>
    </source>
</evidence>
<accession>A0ABQ9DHX1</accession>
<feature type="compositionally biased region" description="Basic residues" evidence="6">
    <location>
        <begin position="317"/>
        <end position="327"/>
    </location>
</feature>
<dbReference type="Proteomes" id="UP001145742">
    <property type="component" value="Unassembled WGS sequence"/>
</dbReference>
<feature type="compositionally biased region" description="Basic and acidic residues" evidence="6">
    <location>
        <begin position="300"/>
        <end position="316"/>
    </location>
</feature>
<feature type="transmembrane region" description="Helical" evidence="7">
    <location>
        <begin position="64"/>
        <end position="86"/>
    </location>
</feature>
<dbReference type="InterPro" id="IPR018503">
    <property type="entry name" value="Tetraspanin_CS"/>
</dbReference>
<comment type="similarity">
    <text evidence="2">Belongs to the tetraspanin (TM4SF) family.</text>
</comment>
<evidence type="ECO:0000256" key="3">
    <source>
        <dbReference type="ARBA" id="ARBA00022692"/>
    </source>
</evidence>
<dbReference type="PANTHER" id="PTHR21838:SF2">
    <property type="entry name" value="COILED-COIL DOMAIN-CONTAINING PROTEIN 137"/>
    <property type="match status" value="1"/>
</dbReference>
<feature type="compositionally biased region" description="Basic and acidic residues" evidence="6">
    <location>
        <begin position="370"/>
        <end position="388"/>
    </location>
</feature>
<dbReference type="InterPro" id="IPR008952">
    <property type="entry name" value="Tetraspanin_EC2_sf"/>
</dbReference>
<proteinExistence type="inferred from homology"/>
<dbReference type="PROSITE" id="PS00421">
    <property type="entry name" value="TM4_1"/>
    <property type="match status" value="1"/>
</dbReference>
<comment type="subcellular location">
    <subcellularLocation>
        <location evidence="1">Membrane</location>
        <topology evidence="1">Multi-pass membrane protein</topology>
    </subcellularLocation>
</comment>
<evidence type="ECO:0000256" key="7">
    <source>
        <dbReference type="SAM" id="Phobius"/>
    </source>
</evidence>
<feature type="region of interest" description="Disordered" evidence="6">
    <location>
        <begin position="300"/>
        <end position="349"/>
    </location>
</feature>
<evidence type="ECO:0000256" key="4">
    <source>
        <dbReference type="ARBA" id="ARBA00022989"/>
    </source>
</evidence>
<dbReference type="PANTHER" id="PTHR21838">
    <property type="entry name" value="COILED-COIL DOMAIN-CONTAINING PROTEIN 137"/>
    <property type="match status" value="1"/>
</dbReference>